<organism evidence="1 2">
    <name type="scientific">Saxophila tyrrhenica</name>
    <dbReference type="NCBI Taxonomy" id="1690608"/>
    <lineage>
        <taxon>Eukaryota</taxon>
        <taxon>Fungi</taxon>
        <taxon>Dikarya</taxon>
        <taxon>Ascomycota</taxon>
        <taxon>Pezizomycotina</taxon>
        <taxon>Dothideomycetes</taxon>
        <taxon>Dothideomycetidae</taxon>
        <taxon>Mycosphaerellales</taxon>
        <taxon>Extremaceae</taxon>
        <taxon>Saxophila</taxon>
    </lineage>
</organism>
<name>A0AAV9PHA9_9PEZI</name>
<gene>
    <name evidence="1" type="ORF">LTR77_003523</name>
</gene>
<dbReference type="EMBL" id="JAVRRT010000005">
    <property type="protein sequence ID" value="KAK5171886.1"/>
    <property type="molecule type" value="Genomic_DNA"/>
</dbReference>
<dbReference type="Proteomes" id="UP001337655">
    <property type="component" value="Unassembled WGS sequence"/>
</dbReference>
<dbReference type="GeneID" id="89924869"/>
<comment type="caution">
    <text evidence="1">The sequence shown here is derived from an EMBL/GenBank/DDBJ whole genome shotgun (WGS) entry which is preliminary data.</text>
</comment>
<sequence>MSDSMQRSSQKVAGTGISDLVEENMNDLMDHATAMFDTLDLAKSLTNDPADTPAACAAFNTFELVEQFMLRLSRKDVIRLTRPARIWYNVIRESPSVRELHGPAAPLDKTAPWVNKRFEVKNCHDDSGRLLYDLNVRVPVFPCFPQYDCTHFIVNKNGMAGAQHHIIIQHLSDNKKAH</sequence>
<protein>
    <submittedName>
        <fullName evidence="1">Uncharacterized protein</fullName>
    </submittedName>
</protein>
<evidence type="ECO:0000313" key="1">
    <source>
        <dbReference type="EMBL" id="KAK5171886.1"/>
    </source>
</evidence>
<dbReference type="AlphaFoldDB" id="A0AAV9PHA9"/>
<reference evidence="1 2" key="1">
    <citation type="submission" date="2023-08" db="EMBL/GenBank/DDBJ databases">
        <title>Black Yeasts Isolated from many extreme environments.</title>
        <authorList>
            <person name="Coleine C."/>
            <person name="Stajich J.E."/>
            <person name="Selbmann L."/>
        </authorList>
    </citation>
    <scope>NUCLEOTIDE SEQUENCE [LARGE SCALE GENOMIC DNA]</scope>
    <source>
        <strain evidence="1 2">CCFEE 5935</strain>
    </source>
</reference>
<dbReference type="RefSeq" id="XP_064660730.1">
    <property type="nucleotide sequence ID" value="XM_064800779.1"/>
</dbReference>
<proteinExistence type="predicted"/>
<keyword evidence="2" id="KW-1185">Reference proteome</keyword>
<accession>A0AAV9PHA9</accession>
<evidence type="ECO:0000313" key="2">
    <source>
        <dbReference type="Proteomes" id="UP001337655"/>
    </source>
</evidence>